<keyword evidence="1 2" id="KW-0802">TPR repeat</keyword>
<evidence type="ECO:0000313" key="4">
    <source>
        <dbReference type="EMBL" id="SSD61175.1"/>
    </source>
</evidence>
<dbReference type="Proteomes" id="UP000262825">
    <property type="component" value="Unassembled WGS sequence"/>
</dbReference>
<dbReference type="SMART" id="SM00028">
    <property type="entry name" value="TPR"/>
    <property type="match status" value="1"/>
</dbReference>
<organism evidence="4 5">
    <name type="scientific">Saccharomycodes ludwigii</name>
    <dbReference type="NCBI Taxonomy" id="36035"/>
    <lineage>
        <taxon>Eukaryota</taxon>
        <taxon>Fungi</taxon>
        <taxon>Dikarya</taxon>
        <taxon>Ascomycota</taxon>
        <taxon>Saccharomycotina</taxon>
        <taxon>Saccharomycetes</taxon>
        <taxon>Saccharomycodales</taxon>
        <taxon>Saccharomycodaceae</taxon>
        <taxon>Saccharomycodes</taxon>
    </lineage>
</organism>
<comment type="subunit">
    <text evidence="3">Component of the ER membrane protein complex (EMC).</text>
</comment>
<evidence type="ECO:0000313" key="5">
    <source>
        <dbReference type="Proteomes" id="UP000262825"/>
    </source>
</evidence>
<dbReference type="Gene3D" id="1.25.40.10">
    <property type="entry name" value="Tetratricopeptide repeat domain"/>
    <property type="match status" value="1"/>
</dbReference>
<reference evidence="5" key="1">
    <citation type="submission" date="2018-06" db="EMBL/GenBank/DDBJ databases">
        <authorList>
            <person name="Guldener U."/>
        </authorList>
    </citation>
    <scope>NUCLEOTIDE SEQUENCE [LARGE SCALE GENOMIC DNA]</scope>
    <source>
        <strain evidence="5">UTAD17</strain>
    </source>
</reference>
<keyword evidence="3" id="KW-0256">Endoplasmic reticulum</keyword>
<evidence type="ECO:0000256" key="2">
    <source>
        <dbReference type="PROSITE-ProRule" id="PRU00339"/>
    </source>
</evidence>
<comment type="subcellular location">
    <subcellularLocation>
        <location evidence="3">Endoplasmic reticulum membrane</location>
        <topology evidence="3">Peripheral membrane protein</topology>
        <orientation evidence="3">Cytoplasmic side</orientation>
    </subcellularLocation>
</comment>
<dbReference type="AlphaFoldDB" id="A0A376B934"/>
<dbReference type="InterPro" id="IPR019734">
    <property type="entry name" value="TPR_rpt"/>
</dbReference>
<dbReference type="PROSITE" id="PS50005">
    <property type="entry name" value="TPR"/>
    <property type="match status" value="1"/>
</dbReference>
<proteinExistence type="inferred from homology"/>
<gene>
    <name evidence="4" type="ORF">SCODWIG_02936</name>
</gene>
<protein>
    <recommendedName>
        <fullName evidence="3">ER membrane protein complex subunit 2</fullName>
    </recommendedName>
</protein>
<dbReference type="PANTHER" id="PTHR12760">
    <property type="entry name" value="TETRATRICOPEPTIDE REPEAT PROTEIN"/>
    <property type="match status" value="1"/>
</dbReference>
<accession>A0A376B934</accession>
<feature type="repeat" description="TPR" evidence="2">
    <location>
        <begin position="166"/>
        <end position="199"/>
    </location>
</feature>
<evidence type="ECO:0000256" key="1">
    <source>
        <dbReference type="ARBA" id="ARBA00022803"/>
    </source>
</evidence>
<keyword evidence="3" id="KW-0472">Membrane</keyword>
<dbReference type="GO" id="GO:0072546">
    <property type="term" value="C:EMC complex"/>
    <property type="evidence" value="ECO:0007669"/>
    <property type="project" value="UniProtKB-UniRule"/>
</dbReference>
<keyword evidence="5" id="KW-1185">Reference proteome</keyword>
<dbReference type="InterPro" id="IPR039856">
    <property type="entry name" value="EMC2-like"/>
</dbReference>
<dbReference type="SUPFAM" id="SSF48452">
    <property type="entry name" value="TPR-like"/>
    <property type="match status" value="1"/>
</dbReference>
<comment type="function">
    <text evidence="3">Part of the endoplasmic reticulum membrane protein complex (EMC) that enables the energy-independent insertion into endoplasmic reticulum membranes of newly synthesized membrane proteins.</text>
</comment>
<evidence type="ECO:0000256" key="3">
    <source>
        <dbReference type="RuleBase" id="RU367091"/>
    </source>
</evidence>
<sequence length="312" mass="36527">MSIPLKEKLISIATTGYYAQLDPKQIEETYHELKTYLKFSTGLTNMEYFQLLDLLLILCLYKGRDTEAEFLYKALCDKFGEDSPFLHYYRSLLHEIGNINNPDVEDTTPVEKDIENLISTHLEVETDNVDYLLMSKRYLMLKKRGCSIQTWLRLCFGLLEKFPMDAELWYSCALEYFKLELYDQAIYCFEEVVMLTPFNYVALGSLGEALYYKYKSNTTTITNKNNNNLAETIYVLQEALDRFLKSVELSENYMKSWCFIAIICKEILDLSNNDKKYSKKRELLDLAKRQLQKTDIMNESDKTACKLVLSNI</sequence>
<dbReference type="VEuPathDB" id="FungiDB:SCODWIG_02936"/>
<comment type="similarity">
    <text evidence="3">Belongs to the EMC2 family.</text>
</comment>
<dbReference type="InterPro" id="IPR011990">
    <property type="entry name" value="TPR-like_helical_dom_sf"/>
</dbReference>
<name>A0A376B934_9ASCO</name>
<dbReference type="EMBL" id="UFAJ01000594">
    <property type="protein sequence ID" value="SSD61175.1"/>
    <property type="molecule type" value="Genomic_DNA"/>
</dbReference>
<dbReference type="OrthoDB" id="124397at2759"/>